<evidence type="ECO:0000313" key="1">
    <source>
        <dbReference type="EMBL" id="EDC7038974.1"/>
    </source>
</evidence>
<dbReference type="AlphaFoldDB" id="A0A627NN97"/>
<dbReference type="PANTHER" id="PTHR35370:SF1">
    <property type="entry name" value="TYPE VI SECRETION SYSTEM COMPONENT TSSF1"/>
    <property type="match status" value="1"/>
</dbReference>
<reference evidence="1" key="1">
    <citation type="submission" date="2018-07" db="EMBL/GenBank/DDBJ databases">
        <authorList>
            <consortium name="PulseNet: The National Subtyping Network for Foodborne Disease Surveillance"/>
            <person name="Tarr C.L."/>
            <person name="Trees E."/>
            <person name="Katz L.S."/>
            <person name="Carleton-Romer H.A."/>
            <person name="Stroika S."/>
            <person name="Kucerova Z."/>
            <person name="Roache K.F."/>
            <person name="Sabol A.L."/>
            <person name="Besser J."/>
            <person name="Gerner-Smidt P."/>
        </authorList>
    </citation>
    <scope>NUCLEOTIDE SEQUENCE</scope>
    <source>
        <strain evidence="1">PNUSAS004103</strain>
    </source>
</reference>
<sequence length="815" mass="90774">MDPRLLEYYNRELSYLRETGAEFATLHPKIAARLGMQGTDIADPYVERMIEAFSFLSARTQLKIDAEFPRFTQRLLEVVSPNYVTPTPSMAVVKLYPDTQEGDLAKGVTVPRDTAFVSPIPEGENTACQFRSSQDVTLWPLSIEEVRLTAAPPDMPALHRYLPPNIHVAGALRITLRTFGELTFSELAGPARLPFYLCGEERIASHLFELLHTSAVATLAGEPGHFDGELNVNLQHPVAHEGLEPGQGLLPLAWNVFHGHNLLHEFFACPERFYFFTPTGLSAGLQKVQGNVAEIVILLNRLPPDWLIHQTDAAQFSLFCTPVINLFPRTTTRIEVTHSVTEQHLVVDRTRPLDYEVFSVQEVEGLEAETTRKMIFRPLYHTRNNDEGNHGRYFSLRREPRRSSENARRYGTRTPYTGSEVFLSLVDQHEAPYPENLRHITVTAMVTNRDLPCLIPRNGRDDLTVDAAIPVAGVGLIRPPRPPQYDPEYLLLFSRAAPQAEAQYGDFVSTPEAVNWPEIERDARRLLTRSKDIRVLILLLRSRIQQAGAQGLAEMLTQLAELSVIWSDALHPQLLTGEGASAESIEDASLARSNALAALLDHEGVMADIRGITLSNSAALRLQVRDVERALSAPRPADALAPESVRQQLADLEARGALPLAAFREAQESAERLQVWARETLGDLAPDFSRLRQLLALLPDVVQTTTPEIPPSPAPVPDPAGTVMDNAVPARAEDVPPVNAPPGISLPHNAEPGPIRDRNDALERLRCIRRWFESSEPSSPTIPLLRQAERLVGKRFSEVINEIPVELLEKWDALE</sequence>
<dbReference type="EMBL" id="AALRUS010000029">
    <property type="protein sequence ID" value="EDC7038974.1"/>
    <property type="molecule type" value="Genomic_DNA"/>
</dbReference>
<dbReference type="PANTHER" id="PTHR35370">
    <property type="entry name" value="CYTOPLASMIC PROTEIN-RELATED-RELATED"/>
    <property type="match status" value="1"/>
</dbReference>
<accession>A0A627NN97</accession>
<comment type="caution">
    <text evidence="1">The sequence shown here is derived from an EMBL/GenBank/DDBJ whole genome shotgun (WGS) entry which is preliminary data.</text>
</comment>
<name>A0A627NN97_SALER</name>
<organism evidence="1">
    <name type="scientific">Salmonella enterica</name>
    <name type="common">Salmonella choleraesuis</name>
    <dbReference type="NCBI Taxonomy" id="28901"/>
    <lineage>
        <taxon>Bacteria</taxon>
        <taxon>Pseudomonadati</taxon>
        <taxon>Pseudomonadota</taxon>
        <taxon>Gammaproteobacteria</taxon>
        <taxon>Enterobacterales</taxon>
        <taxon>Enterobacteriaceae</taxon>
        <taxon>Salmonella</taxon>
    </lineage>
</organism>
<proteinExistence type="predicted"/>
<dbReference type="Pfam" id="PF05947">
    <property type="entry name" value="T6SS_TssF"/>
    <property type="match status" value="1"/>
</dbReference>
<protein>
    <submittedName>
        <fullName evidence="1">Type VI secretion system baseplate subunit TssF</fullName>
    </submittedName>
</protein>
<gene>
    <name evidence="1" type="primary">tssF</name>
    <name evidence="1" type="ORF">BIB98_20965</name>
</gene>
<dbReference type="NCBIfam" id="TIGR03359">
    <property type="entry name" value="VI_chp_6"/>
    <property type="match status" value="1"/>
</dbReference>
<dbReference type="InterPro" id="IPR010272">
    <property type="entry name" value="T6SS_TssF"/>
</dbReference>